<dbReference type="SUPFAM" id="SSF53335">
    <property type="entry name" value="S-adenosyl-L-methionine-dependent methyltransferases"/>
    <property type="match status" value="1"/>
</dbReference>
<dbReference type="Pfam" id="PF13649">
    <property type="entry name" value="Methyltransf_25"/>
    <property type="match status" value="1"/>
</dbReference>
<keyword evidence="2 5" id="KW-0808">Transferase</keyword>
<dbReference type="InterPro" id="IPR029063">
    <property type="entry name" value="SAM-dependent_MTases_sf"/>
</dbReference>
<dbReference type="Proteomes" id="UP000254425">
    <property type="component" value="Chromosome"/>
</dbReference>
<dbReference type="CDD" id="cd02440">
    <property type="entry name" value="AdoMet_MTases"/>
    <property type="match status" value="1"/>
</dbReference>
<evidence type="ECO:0000256" key="1">
    <source>
        <dbReference type="ARBA" id="ARBA00022603"/>
    </source>
</evidence>
<proteinExistence type="predicted"/>
<evidence type="ECO:0000256" key="3">
    <source>
        <dbReference type="ARBA" id="ARBA00022691"/>
    </source>
</evidence>
<keyword evidence="6" id="KW-1185">Reference proteome</keyword>
<name>A0A345XVR8_9ACTN</name>
<organism evidence="5 6">
    <name type="scientific">Streptomyces armeniacus</name>
    <dbReference type="NCBI Taxonomy" id="83291"/>
    <lineage>
        <taxon>Bacteria</taxon>
        <taxon>Bacillati</taxon>
        <taxon>Actinomycetota</taxon>
        <taxon>Actinomycetes</taxon>
        <taxon>Kitasatosporales</taxon>
        <taxon>Streptomycetaceae</taxon>
        <taxon>Streptomyces</taxon>
    </lineage>
</organism>
<sequence length="243" mass="26428">MLAQTTPWYAHALQRTAAGPAEPLPVPARMEWTTRPGSGPGAEILGPDLGRKRVLELGCGPGHNAACLAALPQVLGSARAGETPTGARVTGVDLVGLQVRRARSHYGRLANLTFVAGHALHYLQASDQPFDAIYSVFGAVGLVAPELLLPGIAHHLKPGCPLVFSVPHPLRAGRSPSADDRPRRDSVILPDRRRLPLVRWDFNADRWEKHLNRAGLWLASAQEFHDAHQNRWPTTLLITARKL</sequence>
<dbReference type="GO" id="GO:0008168">
    <property type="term" value="F:methyltransferase activity"/>
    <property type="evidence" value="ECO:0007669"/>
    <property type="project" value="UniProtKB-KW"/>
</dbReference>
<reference evidence="5 6" key="1">
    <citation type="submission" date="2018-07" db="EMBL/GenBank/DDBJ databases">
        <title>Draft genome of the type strain Streptomyces armeniacus ATCC 15676.</title>
        <authorList>
            <person name="Labana P."/>
            <person name="Gosse J.T."/>
            <person name="Boddy C.N."/>
        </authorList>
    </citation>
    <scope>NUCLEOTIDE SEQUENCE [LARGE SCALE GENOMIC DNA]</scope>
    <source>
        <strain evidence="5 6">ATCC 15676</strain>
    </source>
</reference>
<evidence type="ECO:0000259" key="4">
    <source>
        <dbReference type="Pfam" id="PF13649"/>
    </source>
</evidence>
<evidence type="ECO:0000313" key="5">
    <source>
        <dbReference type="EMBL" id="AXK35734.1"/>
    </source>
</evidence>
<dbReference type="GO" id="GO:0032259">
    <property type="term" value="P:methylation"/>
    <property type="evidence" value="ECO:0007669"/>
    <property type="project" value="UniProtKB-KW"/>
</dbReference>
<evidence type="ECO:0000313" key="6">
    <source>
        <dbReference type="Proteomes" id="UP000254425"/>
    </source>
</evidence>
<dbReference type="RefSeq" id="WP_208882104.1">
    <property type="nucleotide sequence ID" value="NZ_CP031320.1"/>
</dbReference>
<accession>A0A345XVR8</accession>
<protein>
    <submittedName>
        <fullName evidence="5">Class I SAM-dependent methyltransferase</fullName>
    </submittedName>
</protein>
<dbReference type="InterPro" id="IPR041698">
    <property type="entry name" value="Methyltransf_25"/>
</dbReference>
<gene>
    <name evidence="5" type="ORF">DVA86_26970</name>
</gene>
<dbReference type="EMBL" id="CP031320">
    <property type="protein sequence ID" value="AXK35734.1"/>
    <property type="molecule type" value="Genomic_DNA"/>
</dbReference>
<dbReference type="Gene3D" id="3.40.50.150">
    <property type="entry name" value="Vaccinia Virus protein VP39"/>
    <property type="match status" value="1"/>
</dbReference>
<keyword evidence="3" id="KW-0949">S-adenosyl-L-methionine</keyword>
<dbReference type="KEGG" id="sarm:DVA86_26970"/>
<dbReference type="PANTHER" id="PTHR43464">
    <property type="entry name" value="METHYLTRANSFERASE"/>
    <property type="match status" value="1"/>
</dbReference>
<dbReference type="PANTHER" id="PTHR43464:SF19">
    <property type="entry name" value="UBIQUINONE BIOSYNTHESIS O-METHYLTRANSFERASE, MITOCHONDRIAL"/>
    <property type="match status" value="1"/>
</dbReference>
<feature type="domain" description="Methyltransferase" evidence="4">
    <location>
        <begin position="54"/>
        <end position="159"/>
    </location>
</feature>
<dbReference type="AlphaFoldDB" id="A0A345XVR8"/>
<evidence type="ECO:0000256" key="2">
    <source>
        <dbReference type="ARBA" id="ARBA00022679"/>
    </source>
</evidence>
<keyword evidence="1 5" id="KW-0489">Methyltransferase</keyword>